<evidence type="ECO:0000313" key="2">
    <source>
        <dbReference type="Proteomes" id="UP001176941"/>
    </source>
</evidence>
<dbReference type="Proteomes" id="UP001176941">
    <property type="component" value="Unassembled WGS sequence"/>
</dbReference>
<gene>
    <name evidence="1" type="ORF">MRATA1EN1_LOCUS31121</name>
</gene>
<sequence length="319" mass="34880">MLQSSSLFNVCREPRYSLLVSGSQRRIPAVSAACNCFRERSARRQPCIVITVAGAAPDQQRAHVSSEGQRPTDLCWMTGSMHLAALALCRGSPATPNAARTISVSLRRVKHHPAQSPRPCRAVRAIFPDRHLFSVTLLRAHLLSSRTTDGGCRFRALGDSSVSVCNKRRRPSLNPRARRVLRMLCGTVYTAYNQPQGRSSKASAPLTLACTVSAIHAPDDAARNRVFHATWARLRHDRQRTTPRTSGADRMSSYSTNSILTQNIRLQAPSEGGAVATDRALSAVKRGRKRYGCFAGQDVQANAGWAAACKPRSILLPDE</sequence>
<comment type="caution">
    <text evidence="1">The sequence shown here is derived from an EMBL/GenBank/DDBJ whole genome shotgun (WGS) entry which is preliminary data.</text>
</comment>
<name>A0ABN8XKX8_RANTA</name>
<accession>A0ABN8XKX8</accession>
<evidence type="ECO:0000313" key="1">
    <source>
        <dbReference type="EMBL" id="CAI9149503.1"/>
    </source>
</evidence>
<keyword evidence="2" id="KW-1185">Reference proteome</keyword>
<dbReference type="EMBL" id="CATKSN020000340">
    <property type="protein sequence ID" value="CAI9149503.1"/>
    <property type="molecule type" value="Genomic_DNA"/>
</dbReference>
<protein>
    <submittedName>
        <fullName evidence="1">Uncharacterized protein</fullName>
    </submittedName>
</protein>
<reference evidence="1" key="1">
    <citation type="submission" date="2023-04" db="EMBL/GenBank/DDBJ databases">
        <authorList>
            <consortium name="ELIXIR-Norway"/>
        </authorList>
    </citation>
    <scope>NUCLEOTIDE SEQUENCE [LARGE SCALE GENOMIC DNA]</scope>
</reference>
<organism evidence="1 2">
    <name type="scientific">Rangifer tarandus platyrhynchus</name>
    <name type="common">Svalbard reindeer</name>
    <dbReference type="NCBI Taxonomy" id="3082113"/>
    <lineage>
        <taxon>Eukaryota</taxon>
        <taxon>Metazoa</taxon>
        <taxon>Chordata</taxon>
        <taxon>Craniata</taxon>
        <taxon>Vertebrata</taxon>
        <taxon>Euteleostomi</taxon>
        <taxon>Mammalia</taxon>
        <taxon>Eutheria</taxon>
        <taxon>Laurasiatheria</taxon>
        <taxon>Artiodactyla</taxon>
        <taxon>Ruminantia</taxon>
        <taxon>Pecora</taxon>
        <taxon>Cervidae</taxon>
        <taxon>Odocoileinae</taxon>
        <taxon>Rangifer</taxon>
    </lineage>
</organism>
<proteinExistence type="predicted"/>